<dbReference type="PROSITE" id="PS50118">
    <property type="entry name" value="HMG_BOX_2"/>
    <property type="match status" value="1"/>
</dbReference>
<evidence type="ECO:0000256" key="1">
    <source>
        <dbReference type="ARBA" id="ARBA00023125"/>
    </source>
</evidence>
<gene>
    <name evidence="6" type="ORF">PC9H_001555</name>
</gene>
<feature type="compositionally biased region" description="Basic and acidic residues" evidence="4">
    <location>
        <begin position="152"/>
        <end position="177"/>
    </location>
</feature>
<dbReference type="GO" id="GO:0000122">
    <property type="term" value="P:negative regulation of transcription by RNA polymerase II"/>
    <property type="evidence" value="ECO:0007669"/>
    <property type="project" value="TreeGrafter"/>
</dbReference>
<feature type="domain" description="HMG box" evidence="5">
    <location>
        <begin position="91"/>
        <end position="167"/>
    </location>
</feature>
<feature type="compositionally biased region" description="Low complexity" evidence="4">
    <location>
        <begin position="199"/>
        <end position="218"/>
    </location>
</feature>
<dbReference type="GO" id="GO:0030154">
    <property type="term" value="P:cell differentiation"/>
    <property type="evidence" value="ECO:0007669"/>
    <property type="project" value="TreeGrafter"/>
</dbReference>
<dbReference type="GO" id="GO:0000978">
    <property type="term" value="F:RNA polymerase II cis-regulatory region sequence-specific DNA binding"/>
    <property type="evidence" value="ECO:0007669"/>
    <property type="project" value="TreeGrafter"/>
</dbReference>
<evidence type="ECO:0000313" key="6">
    <source>
        <dbReference type="EMBL" id="KAF7441206.1"/>
    </source>
</evidence>
<dbReference type="AlphaFoldDB" id="A0A8H7A748"/>
<keyword evidence="3" id="KW-0539">Nucleus</keyword>
<sequence length="549" mass="60479">MPAVRTRLLGWSSGSNDPNVDAPLPQRSFPNFFSFKTHHDNDSLSTETNDSSRHTTTPIRTATPSTPPTIPIPTNSSPSTPSSGSTDPVHVRRPRNSFIIFRCKYSREHTKSQLPDTPVVNDTIAAKSLSKRASEAWSKLTQEEKKVFEDMASLEKEEHARKNPDYRFKPKKRQQDSKRRKPRRIPSLVGLRRRMASTSPQQSQGHSVSSSPAGSSSSLLPTIHAQQPLPTPLQFDTAPKFVDPAVKAARRRSASAPQPYKPVALPALPQIERPDIHQRSRSIVARPIAVPHSRADYTRFGYPPLGAIPRPIPPPSLSSPDLSFGYDGTPFFRSDCQPQSRMLSYTGSMQGHFNPDGSTQIPNYSIGAFEDLSRTRYISPLTAVATTLSGWSSDFTATPSTTPLVPSSPIESPLLWQENYIVSQNPDISQAQSPSYPILDNKSYSNVDNANVLYDDSPLGLSTPPYSESDTSPPPFMLSNLQPGLEPYQEASERSQALQEYELGLSERVGSGSPIFGSADNSQELEGLDFGTEPFDFDLNTLFPPSDIF</sequence>
<dbReference type="OrthoDB" id="2960787at2759"/>
<evidence type="ECO:0000313" key="7">
    <source>
        <dbReference type="Proteomes" id="UP000623687"/>
    </source>
</evidence>
<dbReference type="Proteomes" id="UP000623687">
    <property type="component" value="Unassembled WGS sequence"/>
</dbReference>
<dbReference type="SMART" id="SM00398">
    <property type="entry name" value="HMG"/>
    <property type="match status" value="1"/>
</dbReference>
<protein>
    <recommendedName>
        <fullName evidence="5">HMG box domain-containing protein</fullName>
    </recommendedName>
</protein>
<dbReference type="InterPro" id="IPR050140">
    <property type="entry name" value="SRY-related_HMG-box_TF-like"/>
</dbReference>
<feature type="region of interest" description="Disordered" evidence="4">
    <location>
        <begin position="1"/>
        <end position="93"/>
    </location>
</feature>
<feature type="compositionally biased region" description="Low complexity" evidence="4">
    <location>
        <begin position="72"/>
        <end position="88"/>
    </location>
</feature>
<organism evidence="6 7">
    <name type="scientific">Pleurotus ostreatus</name>
    <name type="common">Oyster mushroom</name>
    <name type="synonym">White-rot fungus</name>
    <dbReference type="NCBI Taxonomy" id="5322"/>
    <lineage>
        <taxon>Eukaryota</taxon>
        <taxon>Fungi</taxon>
        <taxon>Dikarya</taxon>
        <taxon>Basidiomycota</taxon>
        <taxon>Agaricomycotina</taxon>
        <taxon>Agaricomycetes</taxon>
        <taxon>Agaricomycetidae</taxon>
        <taxon>Agaricales</taxon>
        <taxon>Pleurotineae</taxon>
        <taxon>Pleurotaceae</taxon>
        <taxon>Pleurotus</taxon>
    </lineage>
</organism>
<dbReference type="Pfam" id="PF00505">
    <property type="entry name" value="HMG_box"/>
    <property type="match status" value="1"/>
</dbReference>
<evidence type="ECO:0000256" key="3">
    <source>
        <dbReference type="PROSITE-ProRule" id="PRU00267"/>
    </source>
</evidence>
<evidence type="ECO:0000259" key="5">
    <source>
        <dbReference type="PROSITE" id="PS50118"/>
    </source>
</evidence>
<dbReference type="CDD" id="cd01389">
    <property type="entry name" value="HMG-box_ROX1-like"/>
    <property type="match status" value="1"/>
</dbReference>
<dbReference type="PANTHER" id="PTHR10270:SF161">
    <property type="entry name" value="SEX-DETERMINING REGION Y PROTEIN"/>
    <property type="match status" value="1"/>
</dbReference>
<dbReference type="VEuPathDB" id="FungiDB:PC9H_001555"/>
<dbReference type="InterPro" id="IPR036910">
    <property type="entry name" value="HMG_box_dom_sf"/>
</dbReference>
<reference evidence="6" key="1">
    <citation type="submission" date="2019-07" db="EMBL/GenBank/DDBJ databases">
        <authorList>
            <person name="Palmer J.M."/>
        </authorList>
    </citation>
    <scope>NUCLEOTIDE SEQUENCE</scope>
    <source>
        <strain evidence="6">PC9</strain>
    </source>
</reference>
<feature type="DNA-binding region" description="HMG box" evidence="3">
    <location>
        <begin position="91"/>
        <end position="167"/>
    </location>
</feature>
<dbReference type="GO" id="GO:0005634">
    <property type="term" value="C:nucleus"/>
    <property type="evidence" value="ECO:0007669"/>
    <property type="project" value="UniProtKB-UniRule"/>
</dbReference>
<feature type="region of interest" description="Disordered" evidence="4">
    <location>
        <begin position="152"/>
        <end position="220"/>
    </location>
</feature>
<dbReference type="GO" id="GO:0001228">
    <property type="term" value="F:DNA-binding transcription activator activity, RNA polymerase II-specific"/>
    <property type="evidence" value="ECO:0007669"/>
    <property type="project" value="TreeGrafter"/>
</dbReference>
<evidence type="ECO:0000256" key="2">
    <source>
        <dbReference type="ARBA" id="ARBA00023163"/>
    </source>
</evidence>
<keyword evidence="2" id="KW-0804">Transcription</keyword>
<dbReference type="Gene3D" id="1.10.30.10">
    <property type="entry name" value="High mobility group box domain"/>
    <property type="match status" value="1"/>
</dbReference>
<dbReference type="PANTHER" id="PTHR10270">
    <property type="entry name" value="SOX TRANSCRIPTION FACTOR"/>
    <property type="match status" value="1"/>
</dbReference>
<proteinExistence type="predicted"/>
<dbReference type="InterPro" id="IPR009071">
    <property type="entry name" value="HMG_box_dom"/>
</dbReference>
<name>A0A8H7A748_PLEOS</name>
<keyword evidence="7" id="KW-1185">Reference proteome</keyword>
<evidence type="ECO:0000256" key="4">
    <source>
        <dbReference type="SAM" id="MobiDB-lite"/>
    </source>
</evidence>
<dbReference type="SUPFAM" id="SSF47095">
    <property type="entry name" value="HMG-box"/>
    <property type="match status" value="1"/>
</dbReference>
<dbReference type="EMBL" id="JACETU010000001">
    <property type="protein sequence ID" value="KAF7441206.1"/>
    <property type="molecule type" value="Genomic_DNA"/>
</dbReference>
<feature type="compositionally biased region" description="Low complexity" evidence="4">
    <location>
        <begin position="55"/>
        <end position="64"/>
    </location>
</feature>
<dbReference type="GeneID" id="59371396"/>
<comment type="caution">
    <text evidence="6">The sequence shown here is derived from an EMBL/GenBank/DDBJ whole genome shotgun (WGS) entry which is preliminary data.</text>
</comment>
<dbReference type="RefSeq" id="XP_036637050.1">
    <property type="nucleotide sequence ID" value="XM_036771205.1"/>
</dbReference>
<keyword evidence="1 3" id="KW-0238">DNA-binding</keyword>
<accession>A0A8H7A748</accession>